<evidence type="ECO:0000313" key="1">
    <source>
        <dbReference type="EMBL" id="NKN32894.1"/>
    </source>
</evidence>
<dbReference type="Proteomes" id="UP000740754">
    <property type="component" value="Unassembled WGS sequence"/>
</dbReference>
<evidence type="ECO:0000313" key="2">
    <source>
        <dbReference type="Proteomes" id="UP000740754"/>
    </source>
</evidence>
<keyword evidence="2" id="KW-1185">Reference proteome</keyword>
<reference evidence="1 2" key="1">
    <citation type="submission" date="2020-04" db="EMBL/GenBank/DDBJ databases">
        <title>Draft Whole-Genome sequence of Marichromatium bheemlicum DSM 18632, type strain.</title>
        <authorList>
            <person name="Kyndt J.A."/>
            <person name="Meyer T.E."/>
        </authorList>
    </citation>
    <scope>NUCLEOTIDE SEQUENCE [LARGE SCALE GENOMIC DNA]</scope>
    <source>
        <strain evidence="1 2">DSM 18632</strain>
    </source>
</reference>
<sequence length="97" mass="10518">MNEPTAAGSPAAVFSCVGVKSPLWKRGLGDLIQTNRAMPRDEYADHRRIIDGGCVGLPVHGRCRVVDEMAERVTQPTSAVGWVAVVWQPNDAMSLDE</sequence>
<organism evidence="1 2">
    <name type="scientific">Marichromatium bheemlicum</name>
    <dbReference type="NCBI Taxonomy" id="365339"/>
    <lineage>
        <taxon>Bacteria</taxon>
        <taxon>Pseudomonadati</taxon>
        <taxon>Pseudomonadota</taxon>
        <taxon>Gammaproteobacteria</taxon>
        <taxon>Chromatiales</taxon>
        <taxon>Chromatiaceae</taxon>
        <taxon>Marichromatium</taxon>
    </lineage>
</organism>
<name>A0ABX1I774_9GAMM</name>
<gene>
    <name evidence="1" type="ORF">HF203_06635</name>
</gene>
<dbReference type="RefSeq" id="WP_168667876.1">
    <property type="nucleotide sequence ID" value="NZ_JAAXKX010000006.1"/>
</dbReference>
<dbReference type="EMBL" id="JAAXKX010000006">
    <property type="protein sequence ID" value="NKN32894.1"/>
    <property type="molecule type" value="Genomic_DNA"/>
</dbReference>
<protein>
    <submittedName>
        <fullName evidence="1">Uncharacterized protein</fullName>
    </submittedName>
</protein>
<comment type="caution">
    <text evidence="1">The sequence shown here is derived from an EMBL/GenBank/DDBJ whole genome shotgun (WGS) entry which is preliminary data.</text>
</comment>
<proteinExistence type="predicted"/>
<accession>A0ABX1I774</accession>